<protein>
    <recommendedName>
        <fullName evidence="2">Retrotransposon gag domain-containing protein</fullName>
    </recommendedName>
</protein>
<dbReference type="Pfam" id="PF13975">
    <property type="entry name" value="gag-asp_proteas"/>
    <property type="match status" value="1"/>
</dbReference>
<feature type="region of interest" description="Disordered" evidence="1">
    <location>
        <begin position="155"/>
        <end position="199"/>
    </location>
</feature>
<reference evidence="3 4" key="1">
    <citation type="submission" date="2020-06" db="EMBL/GenBank/DDBJ databases">
        <authorList>
            <person name="Li R."/>
            <person name="Bekaert M."/>
        </authorList>
    </citation>
    <scope>NUCLEOTIDE SEQUENCE [LARGE SCALE GENOMIC DNA]</scope>
    <source>
        <strain evidence="4">wild</strain>
    </source>
</reference>
<evidence type="ECO:0000313" key="4">
    <source>
        <dbReference type="Proteomes" id="UP000507470"/>
    </source>
</evidence>
<dbReference type="CDD" id="cd00303">
    <property type="entry name" value="retropepsin_like"/>
    <property type="match status" value="1"/>
</dbReference>
<feature type="region of interest" description="Disordered" evidence="1">
    <location>
        <begin position="476"/>
        <end position="498"/>
    </location>
</feature>
<dbReference type="PANTHER" id="PTHR33223">
    <property type="entry name" value="CCHC-TYPE DOMAIN-CONTAINING PROTEIN"/>
    <property type="match status" value="1"/>
</dbReference>
<dbReference type="Proteomes" id="UP000507470">
    <property type="component" value="Unassembled WGS sequence"/>
</dbReference>
<evidence type="ECO:0000256" key="1">
    <source>
        <dbReference type="SAM" id="MobiDB-lite"/>
    </source>
</evidence>
<dbReference type="InterPro" id="IPR021109">
    <property type="entry name" value="Peptidase_aspartic_dom_sf"/>
</dbReference>
<sequence length="519" mass="58552">MEHLPFFLTGQAGLWFHTLTPDTRASLDNIKAAFLQRFTDQTIITKLYTIKQNAHESGNDYIARIRQSAFSATDMPEHAIIGRAINGLRQHLKPFVLGKSPKTFQELREAVNLATSLAECSIPAPTSENTLSELCASLMTSMKSAIKEEVHALGQFQQNRQGDNEGQRQWSNDRNRRQWNNAPQPWTNNKQRQGQQQDVPEQTKCRGCGKFCRDRRKCPAFNVKCDNCGIWRHFASVCEQPNRQQFTSVHVISTLDRNAITVNIQNHSIKCLVDTGATISCCSVSLLKHLHINDTYIEQSNIHDCVGVGGELHTIIGFVELPIVIGNLVFLQKFHVFPKLNQQLILGLNFLQKNKVSIELNKQTLYIPDNVNENQIHSIDLNAGLVRTVEPTTIPPLNHGDIPVRISNLKEGETIIIEPNNTLPQYQLAGAKTITKIHQNNKSMMRIMNPTEHSVFMPANAIIASASSIQPESIHSLNQNDTDKSRQSNNTKTPIDEQIDFDFSESDLTTNKNKFCKRF</sequence>
<dbReference type="OrthoDB" id="7701707at2759"/>
<name>A0A6J8A9Q3_MYTCO</name>
<dbReference type="EMBL" id="CACVKT020000948">
    <property type="protein sequence ID" value="CAC5364175.1"/>
    <property type="molecule type" value="Genomic_DNA"/>
</dbReference>
<proteinExistence type="predicted"/>
<organism evidence="3 4">
    <name type="scientific">Mytilus coruscus</name>
    <name type="common">Sea mussel</name>
    <dbReference type="NCBI Taxonomy" id="42192"/>
    <lineage>
        <taxon>Eukaryota</taxon>
        <taxon>Metazoa</taxon>
        <taxon>Spiralia</taxon>
        <taxon>Lophotrochozoa</taxon>
        <taxon>Mollusca</taxon>
        <taxon>Bivalvia</taxon>
        <taxon>Autobranchia</taxon>
        <taxon>Pteriomorphia</taxon>
        <taxon>Mytilida</taxon>
        <taxon>Mytiloidea</taxon>
        <taxon>Mytilidae</taxon>
        <taxon>Mytilinae</taxon>
        <taxon>Mytilus</taxon>
    </lineage>
</organism>
<dbReference type="SUPFAM" id="SSF50630">
    <property type="entry name" value="Acid proteases"/>
    <property type="match status" value="1"/>
</dbReference>
<dbReference type="PANTHER" id="PTHR33223:SF6">
    <property type="entry name" value="CCHC-TYPE DOMAIN-CONTAINING PROTEIN"/>
    <property type="match status" value="1"/>
</dbReference>
<feature type="compositionally biased region" description="Polar residues" evidence="1">
    <location>
        <begin position="177"/>
        <end position="199"/>
    </location>
</feature>
<feature type="compositionally biased region" description="Basic and acidic residues" evidence="1">
    <location>
        <begin position="162"/>
        <end position="176"/>
    </location>
</feature>
<gene>
    <name evidence="3" type="ORF">MCOR_5311</name>
</gene>
<accession>A0A6J8A9Q3</accession>
<feature type="domain" description="Retrotransposon gag" evidence="2">
    <location>
        <begin position="5"/>
        <end position="90"/>
    </location>
</feature>
<dbReference type="Gene3D" id="2.40.70.10">
    <property type="entry name" value="Acid Proteases"/>
    <property type="match status" value="1"/>
</dbReference>
<keyword evidence="4" id="KW-1185">Reference proteome</keyword>
<dbReference type="Pfam" id="PF03732">
    <property type="entry name" value="Retrotrans_gag"/>
    <property type="match status" value="1"/>
</dbReference>
<dbReference type="InterPro" id="IPR005162">
    <property type="entry name" value="Retrotrans_gag_dom"/>
</dbReference>
<dbReference type="AlphaFoldDB" id="A0A6J8A9Q3"/>
<evidence type="ECO:0000313" key="3">
    <source>
        <dbReference type="EMBL" id="CAC5364175.1"/>
    </source>
</evidence>
<evidence type="ECO:0000259" key="2">
    <source>
        <dbReference type="Pfam" id="PF03732"/>
    </source>
</evidence>